<organism evidence="1 2">
    <name type="scientific">Paratrimastix pyriformis</name>
    <dbReference type="NCBI Taxonomy" id="342808"/>
    <lineage>
        <taxon>Eukaryota</taxon>
        <taxon>Metamonada</taxon>
        <taxon>Preaxostyla</taxon>
        <taxon>Paratrimastigidae</taxon>
        <taxon>Paratrimastix</taxon>
    </lineage>
</organism>
<evidence type="ECO:0000313" key="2">
    <source>
        <dbReference type="Proteomes" id="UP001141327"/>
    </source>
</evidence>
<dbReference type="Proteomes" id="UP001141327">
    <property type="component" value="Unassembled WGS sequence"/>
</dbReference>
<sequence>MEKGLRGSDHNPQVVDLSGMCVDMGRRTVHVKGRIRCPTRAEAEAGGVAGAKVKKFQEELSKDMGGWKGIKDCVEDIG</sequence>
<keyword evidence="2" id="KW-1185">Reference proteome</keyword>
<reference evidence="1" key="1">
    <citation type="journal article" date="2022" name="bioRxiv">
        <title>Genomics of Preaxostyla Flagellates Illuminates Evolutionary Transitions and the Path Towards Mitochondrial Loss.</title>
        <authorList>
            <person name="Novak L.V.F."/>
            <person name="Treitli S.C."/>
            <person name="Pyrih J."/>
            <person name="Halakuc P."/>
            <person name="Pipaliya S.V."/>
            <person name="Vacek V."/>
            <person name="Brzon O."/>
            <person name="Soukal P."/>
            <person name="Eme L."/>
            <person name="Dacks J.B."/>
            <person name="Karnkowska A."/>
            <person name="Elias M."/>
            <person name="Hampl V."/>
        </authorList>
    </citation>
    <scope>NUCLEOTIDE SEQUENCE</scope>
    <source>
        <strain evidence="1">RCP-MX</strain>
    </source>
</reference>
<name>A0ABQ8UEU5_9EUKA</name>
<comment type="caution">
    <text evidence="1">The sequence shown here is derived from an EMBL/GenBank/DDBJ whole genome shotgun (WGS) entry which is preliminary data.</text>
</comment>
<dbReference type="EMBL" id="JAPMOS010000065">
    <property type="protein sequence ID" value="KAJ4456633.1"/>
    <property type="molecule type" value="Genomic_DNA"/>
</dbReference>
<protein>
    <submittedName>
        <fullName evidence="1">Uncharacterized protein</fullName>
    </submittedName>
</protein>
<proteinExistence type="predicted"/>
<accession>A0ABQ8UEU5</accession>
<gene>
    <name evidence="1" type="ORF">PAPYR_8115</name>
</gene>
<evidence type="ECO:0000313" key="1">
    <source>
        <dbReference type="EMBL" id="KAJ4456633.1"/>
    </source>
</evidence>